<organism evidence="2 3">
    <name type="scientific">Marasmiellus scandens</name>
    <dbReference type="NCBI Taxonomy" id="2682957"/>
    <lineage>
        <taxon>Eukaryota</taxon>
        <taxon>Fungi</taxon>
        <taxon>Dikarya</taxon>
        <taxon>Basidiomycota</taxon>
        <taxon>Agaricomycotina</taxon>
        <taxon>Agaricomycetes</taxon>
        <taxon>Agaricomycetidae</taxon>
        <taxon>Agaricales</taxon>
        <taxon>Marasmiineae</taxon>
        <taxon>Omphalotaceae</taxon>
        <taxon>Marasmiellus</taxon>
    </lineage>
</organism>
<gene>
    <name evidence="2" type="ORF">VKT23_010929</name>
</gene>
<protein>
    <submittedName>
        <fullName evidence="2">Uncharacterized protein</fullName>
    </submittedName>
</protein>
<keyword evidence="3" id="KW-1185">Reference proteome</keyword>
<reference evidence="2 3" key="1">
    <citation type="submission" date="2024-01" db="EMBL/GenBank/DDBJ databases">
        <title>A draft genome for the cacao thread blight pathogen Marasmiellus scandens.</title>
        <authorList>
            <person name="Baruah I.K."/>
            <person name="Leung J."/>
            <person name="Bukari Y."/>
            <person name="Amoako-Attah I."/>
            <person name="Meinhardt L.W."/>
            <person name="Bailey B.A."/>
            <person name="Cohen S.P."/>
        </authorList>
    </citation>
    <scope>NUCLEOTIDE SEQUENCE [LARGE SCALE GENOMIC DNA]</scope>
    <source>
        <strain evidence="2 3">GH-19</strain>
    </source>
</reference>
<comment type="caution">
    <text evidence="2">The sequence shown here is derived from an EMBL/GenBank/DDBJ whole genome shotgun (WGS) entry which is preliminary data.</text>
</comment>
<evidence type="ECO:0000256" key="1">
    <source>
        <dbReference type="SAM" id="MobiDB-lite"/>
    </source>
</evidence>
<evidence type="ECO:0000313" key="3">
    <source>
        <dbReference type="Proteomes" id="UP001498398"/>
    </source>
</evidence>
<feature type="compositionally biased region" description="Polar residues" evidence="1">
    <location>
        <begin position="32"/>
        <end position="56"/>
    </location>
</feature>
<dbReference type="EMBL" id="JBANRG010000022">
    <property type="protein sequence ID" value="KAK7455891.1"/>
    <property type="molecule type" value="Genomic_DNA"/>
</dbReference>
<accession>A0ABR1JBH2</accession>
<proteinExistence type="predicted"/>
<feature type="region of interest" description="Disordered" evidence="1">
    <location>
        <begin position="24"/>
        <end position="64"/>
    </location>
</feature>
<name>A0ABR1JBH2_9AGAR</name>
<feature type="region of interest" description="Disordered" evidence="1">
    <location>
        <begin position="110"/>
        <end position="131"/>
    </location>
</feature>
<dbReference type="Proteomes" id="UP001498398">
    <property type="component" value="Unassembled WGS sequence"/>
</dbReference>
<evidence type="ECO:0000313" key="2">
    <source>
        <dbReference type="EMBL" id="KAK7455891.1"/>
    </source>
</evidence>
<sequence>MGLMLFWMRRRKQKHTRRFISPGDTVLKTNRDQPLSESQRISPTTQGTISPFTLTDPTDGGANVREKHSMILPSRIRDSRGSAVTQWRDNHVSEIQVQLGRNTQEYGFESEDMKGDEELISPPPSYVSASR</sequence>